<dbReference type="EMBL" id="AKHW03004704">
    <property type="protein sequence ID" value="KYO29249.1"/>
    <property type="molecule type" value="Genomic_DNA"/>
</dbReference>
<accession>A0A151MXV1</accession>
<evidence type="ECO:0000313" key="2">
    <source>
        <dbReference type="Proteomes" id="UP000050525"/>
    </source>
</evidence>
<keyword evidence="2" id="KW-1185">Reference proteome</keyword>
<dbReference type="AlphaFoldDB" id="A0A151MXV1"/>
<comment type="caution">
    <text evidence="1">The sequence shown here is derived from an EMBL/GenBank/DDBJ whole genome shotgun (WGS) entry which is preliminary data.</text>
</comment>
<gene>
    <name evidence="1" type="ORF">Y1Q_0017904</name>
</gene>
<reference evidence="1 2" key="1">
    <citation type="journal article" date="2012" name="Genome Biol.">
        <title>Sequencing three crocodilian genomes to illuminate the evolution of archosaurs and amniotes.</title>
        <authorList>
            <person name="St John J.A."/>
            <person name="Braun E.L."/>
            <person name="Isberg S.R."/>
            <person name="Miles L.G."/>
            <person name="Chong A.Y."/>
            <person name="Gongora J."/>
            <person name="Dalzell P."/>
            <person name="Moran C."/>
            <person name="Bed'hom B."/>
            <person name="Abzhanov A."/>
            <person name="Burgess S.C."/>
            <person name="Cooksey A.M."/>
            <person name="Castoe T.A."/>
            <person name="Crawford N.G."/>
            <person name="Densmore L.D."/>
            <person name="Drew J.C."/>
            <person name="Edwards S.V."/>
            <person name="Faircloth B.C."/>
            <person name="Fujita M.K."/>
            <person name="Greenwold M.J."/>
            <person name="Hoffmann F.G."/>
            <person name="Howard J.M."/>
            <person name="Iguchi T."/>
            <person name="Janes D.E."/>
            <person name="Khan S.Y."/>
            <person name="Kohno S."/>
            <person name="de Koning A.J."/>
            <person name="Lance S.L."/>
            <person name="McCarthy F.M."/>
            <person name="McCormack J.E."/>
            <person name="Merchant M.E."/>
            <person name="Peterson D.G."/>
            <person name="Pollock D.D."/>
            <person name="Pourmand N."/>
            <person name="Raney B.J."/>
            <person name="Roessler K.A."/>
            <person name="Sanford J.R."/>
            <person name="Sawyer R.H."/>
            <person name="Schmidt C.J."/>
            <person name="Triplett E.W."/>
            <person name="Tuberville T.D."/>
            <person name="Venegas-Anaya M."/>
            <person name="Howard J.T."/>
            <person name="Jarvis E.D."/>
            <person name="Guillette L.J.Jr."/>
            <person name="Glenn T.C."/>
            <person name="Green R.E."/>
            <person name="Ray D.A."/>
        </authorList>
    </citation>
    <scope>NUCLEOTIDE SEQUENCE [LARGE SCALE GENOMIC DNA]</scope>
    <source>
        <strain evidence="1">KSC_2009_1</strain>
    </source>
</reference>
<evidence type="ECO:0000313" key="1">
    <source>
        <dbReference type="EMBL" id="KYO29249.1"/>
    </source>
</evidence>
<organism evidence="1 2">
    <name type="scientific">Alligator mississippiensis</name>
    <name type="common">American alligator</name>
    <dbReference type="NCBI Taxonomy" id="8496"/>
    <lineage>
        <taxon>Eukaryota</taxon>
        <taxon>Metazoa</taxon>
        <taxon>Chordata</taxon>
        <taxon>Craniata</taxon>
        <taxon>Vertebrata</taxon>
        <taxon>Euteleostomi</taxon>
        <taxon>Archelosauria</taxon>
        <taxon>Archosauria</taxon>
        <taxon>Crocodylia</taxon>
        <taxon>Alligatoridae</taxon>
        <taxon>Alligatorinae</taxon>
        <taxon>Alligator</taxon>
    </lineage>
</organism>
<sequence length="92" mass="10742">MESLQKYSELMWKLDVELKKYSESRIQTDGLLDLGKHLTFSGCQLYSTDLELGAVKAAVRSYLKDEGRLGLQDFYAYDNKFRFEAAVDWFEQ</sequence>
<proteinExistence type="predicted"/>
<dbReference type="Proteomes" id="UP000050525">
    <property type="component" value="Unassembled WGS sequence"/>
</dbReference>
<protein>
    <submittedName>
        <fullName evidence="1">Uncharacterized protein</fullName>
    </submittedName>
</protein>
<name>A0A151MXV1_ALLMI</name>